<name>H2BST8_GILLR</name>
<evidence type="ECO:0000313" key="2">
    <source>
        <dbReference type="Proteomes" id="UP000003844"/>
    </source>
</evidence>
<protein>
    <submittedName>
        <fullName evidence="1">Uncharacterized protein</fullName>
    </submittedName>
</protein>
<dbReference type="Proteomes" id="UP000003844">
    <property type="component" value="Unassembled WGS sequence"/>
</dbReference>
<dbReference type="HOGENOM" id="CLU_129255_0_0_10"/>
<organism evidence="1 2">
    <name type="scientific">Gillisia limnaea (strain DSM 15749 / LMG 21470 / R-8282)</name>
    <dbReference type="NCBI Taxonomy" id="865937"/>
    <lineage>
        <taxon>Bacteria</taxon>
        <taxon>Pseudomonadati</taxon>
        <taxon>Bacteroidota</taxon>
        <taxon>Flavobacteriia</taxon>
        <taxon>Flavobacteriales</taxon>
        <taxon>Flavobacteriaceae</taxon>
        <taxon>Gillisia</taxon>
    </lineage>
</organism>
<dbReference type="Pfam" id="PF21857">
    <property type="entry name" value="DUF6913"/>
    <property type="match status" value="1"/>
</dbReference>
<reference evidence="2" key="1">
    <citation type="journal article" date="2012" name="Stand. Genomic Sci.">
        <title>Genome sequence of the Antarctic rhodopsins-containing flavobacterium Gillisia limnaea type strain (R-8282(T)).</title>
        <authorList>
            <person name="Riedel T."/>
            <person name="Held B."/>
            <person name="Nolan M."/>
            <person name="Lucas S."/>
            <person name="Lapidus A."/>
            <person name="Tice H."/>
            <person name="Del Rio T.G."/>
            <person name="Cheng J.F."/>
            <person name="Han C."/>
            <person name="Tapia R."/>
            <person name="Goodwin L.A."/>
            <person name="Pitluck S."/>
            <person name="Liolios K."/>
            <person name="Mavromatis K."/>
            <person name="Pagani I."/>
            <person name="Ivanova N."/>
            <person name="Mikhailova N."/>
            <person name="Pati A."/>
            <person name="Chen A."/>
            <person name="Palaniappan K."/>
            <person name="Land M."/>
            <person name="Rohde M."/>
            <person name="Tindall B.J."/>
            <person name="Detter J.C."/>
            <person name="Goker M."/>
            <person name="Bristow J."/>
            <person name="Eisen J.A."/>
            <person name="Markowitz V."/>
            <person name="Hugenholtz P."/>
            <person name="Kyrpides N.C."/>
            <person name="Klenk H.P."/>
            <person name="Woyke T."/>
        </authorList>
    </citation>
    <scope>NUCLEOTIDE SEQUENCE [LARGE SCALE GENOMIC DNA]</scope>
    <source>
        <strain evidence="2">DSM 15749 / LMG 21470 / R-8282</strain>
    </source>
</reference>
<evidence type="ECO:0000313" key="1">
    <source>
        <dbReference type="EMBL" id="EHQ03674.1"/>
    </source>
</evidence>
<gene>
    <name evidence="1" type="ORF">Gilli_3064</name>
</gene>
<proteinExistence type="predicted"/>
<accession>H2BST8</accession>
<keyword evidence="2" id="KW-1185">Reference proteome</keyword>
<sequence>MYMIRNGIKLSVAKRKISKLVEEREWKNFKVPVRSIGIIADIKNIKAFEVLEQLKDQFNIKSKNFKTLLYAENHQSVKDYSGQLYSLRDIDMKASIKNEELEKFTSERVDLLITFAEENNTAVHLITAFCAAGIKVGRYRKNEALYDIILQADNDLELFTEELLKYIKYFKKSKNE</sequence>
<dbReference type="AlphaFoldDB" id="H2BST8"/>
<dbReference type="InterPro" id="IPR054207">
    <property type="entry name" value="DUF6913"/>
</dbReference>
<dbReference type="STRING" id="865937.Gilli_3064"/>
<dbReference type="eggNOG" id="ENOG5030YR9">
    <property type="taxonomic scope" value="Bacteria"/>
</dbReference>
<dbReference type="EMBL" id="JH594606">
    <property type="protein sequence ID" value="EHQ03674.1"/>
    <property type="molecule type" value="Genomic_DNA"/>
</dbReference>